<dbReference type="AlphaFoldDB" id="A0A6I4SSM6"/>
<reference evidence="1 2" key="1">
    <citation type="submission" date="2019-12" db="EMBL/GenBank/DDBJ databases">
        <title>Genomic-based taxomic classification of the family Erythrobacteraceae.</title>
        <authorList>
            <person name="Xu L."/>
        </authorList>
    </citation>
    <scope>NUCLEOTIDE SEQUENCE [LARGE SCALE GENOMIC DNA]</scope>
    <source>
        <strain evidence="1 2">MCCC 1K01500</strain>
    </source>
</reference>
<dbReference type="Pfam" id="PF09998">
    <property type="entry name" value="DUF2239"/>
    <property type="match status" value="1"/>
</dbReference>
<protein>
    <submittedName>
        <fullName evidence="1">DUF2239 family protein</fullName>
    </submittedName>
</protein>
<keyword evidence="2" id="KW-1185">Reference proteome</keyword>
<dbReference type="RefSeq" id="WP_159791262.1">
    <property type="nucleotide sequence ID" value="NZ_WTYM01000020.1"/>
</dbReference>
<name>A0A6I4SSM6_9SPHN</name>
<evidence type="ECO:0000313" key="1">
    <source>
        <dbReference type="EMBL" id="MXO57966.1"/>
    </source>
</evidence>
<dbReference type="InterPro" id="IPR018715">
    <property type="entry name" value="DUF2239"/>
</dbReference>
<dbReference type="EMBL" id="WTYM01000020">
    <property type="protein sequence ID" value="MXO57966.1"/>
    <property type="molecule type" value="Genomic_DNA"/>
</dbReference>
<gene>
    <name evidence="1" type="ORF">GRI89_00190</name>
</gene>
<accession>A0A6I4SSM6</accession>
<organism evidence="1 2">
    <name type="scientific">Croceibacterium salegens</name>
    <dbReference type="NCBI Taxonomy" id="1737568"/>
    <lineage>
        <taxon>Bacteria</taxon>
        <taxon>Pseudomonadati</taxon>
        <taxon>Pseudomonadota</taxon>
        <taxon>Alphaproteobacteria</taxon>
        <taxon>Sphingomonadales</taxon>
        <taxon>Erythrobacteraceae</taxon>
        <taxon>Croceibacterium</taxon>
    </lineage>
</organism>
<dbReference type="OrthoDB" id="282960at2"/>
<comment type="caution">
    <text evidence="1">The sequence shown here is derived from an EMBL/GenBank/DDBJ whole genome shotgun (WGS) entry which is preliminary data.</text>
</comment>
<dbReference type="Proteomes" id="UP000433652">
    <property type="component" value="Unassembled WGS sequence"/>
</dbReference>
<proteinExistence type="predicted"/>
<sequence length="166" mass="18229">MTLTAFYKGAVLRRGSEAEIAAAMHAVPPPERASDLLAFDDETGRQVDVDLRAVADNTRPRGRPALGVVAKEVTLLPRHWDWLASQRGGASASLRKLVETAMKQGRLAAQCHDAAFRFLTVMAGDLPKFEDAVREIYAGNPVGYDHFAHDWPEAIRLHGRELAFPA</sequence>
<evidence type="ECO:0000313" key="2">
    <source>
        <dbReference type="Proteomes" id="UP000433652"/>
    </source>
</evidence>